<dbReference type="PROSITE" id="PS50293">
    <property type="entry name" value="TPR_REGION"/>
    <property type="match status" value="1"/>
</dbReference>
<dbReference type="GO" id="GO:0097363">
    <property type="term" value="F:protein O-acetylglucosaminyltransferase activity"/>
    <property type="evidence" value="ECO:0007669"/>
    <property type="project" value="TreeGrafter"/>
</dbReference>
<feature type="repeat" description="TPR" evidence="3">
    <location>
        <begin position="69"/>
        <end position="102"/>
    </location>
</feature>
<dbReference type="SMART" id="SM00028">
    <property type="entry name" value="TPR"/>
    <property type="match status" value="4"/>
</dbReference>
<accession>F4LV74</accession>
<dbReference type="SUPFAM" id="SSF48452">
    <property type="entry name" value="TPR-like"/>
    <property type="match status" value="1"/>
</dbReference>
<dbReference type="InterPro" id="IPR011990">
    <property type="entry name" value="TPR-like_helical_dom_sf"/>
</dbReference>
<dbReference type="HOGENOM" id="CLU_1531804_0_0_9"/>
<dbReference type="SMART" id="SM00671">
    <property type="entry name" value="SEL1"/>
    <property type="match status" value="2"/>
</dbReference>
<reference evidence="6" key="1">
    <citation type="journal article" date="2013" name="Genome Announc.">
        <title>First genome sequence of a syntrophic acetate-oxidizing bacterium, Tepidanaerobacter acetatoxydans strain Re1.</title>
        <authorList>
            <person name="Manzoor S."/>
            <person name="Bongcam-Rudloff E."/>
            <person name="Schnurer A."/>
            <person name="Muller B."/>
        </authorList>
    </citation>
    <scope>NUCLEOTIDE SEQUENCE [LARGE SCALE GENOMIC DNA]</scope>
    <source>
        <strain evidence="6">Re1</strain>
    </source>
</reference>
<evidence type="ECO:0000256" key="4">
    <source>
        <dbReference type="SAM" id="Phobius"/>
    </source>
</evidence>
<gene>
    <name evidence="5" type="ordered locus">TEPIRE1_2831</name>
</gene>
<keyword evidence="1" id="KW-0677">Repeat</keyword>
<dbReference type="InterPro" id="IPR019734">
    <property type="entry name" value="TPR_rpt"/>
</dbReference>
<dbReference type="PROSITE" id="PS50005">
    <property type="entry name" value="TPR"/>
    <property type="match status" value="2"/>
</dbReference>
<evidence type="ECO:0000256" key="3">
    <source>
        <dbReference type="PROSITE-ProRule" id="PRU00339"/>
    </source>
</evidence>
<dbReference type="RefSeq" id="WP_013779640.1">
    <property type="nucleotide sequence ID" value="NC_015519.1"/>
</dbReference>
<evidence type="ECO:0000256" key="1">
    <source>
        <dbReference type="ARBA" id="ARBA00022737"/>
    </source>
</evidence>
<dbReference type="GO" id="GO:0006493">
    <property type="term" value="P:protein O-linked glycosylation"/>
    <property type="evidence" value="ECO:0007669"/>
    <property type="project" value="InterPro"/>
</dbReference>
<feature type="transmembrane region" description="Helical" evidence="4">
    <location>
        <begin position="152"/>
        <end position="171"/>
    </location>
</feature>
<dbReference type="InterPro" id="IPR006597">
    <property type="entry name" value="Sel1-like"/>
</dbReference>
<dbReference type="AlphaFoldDB" id="F4LV74"/>
<dbReference type="Proteomes" id="UP000010802">
    <property type="component" value="Chromosome"/>
</dbReference>
<evidence type="ECO:0000256" key="2">
    <source>
        <dbReference type="ARBA" id="ARBA00022803"/>
    </source>
</evidence>
<dbReference type="EMBL" id="HF563609">
    <property type="protein sequence ID" value="CDI41092.1"/>
    <property type="molecule type" value="Genomic_DNA"/>
</dbReference>
<keyword evidence="4" id="KW-0812">Transmembrane</keyword>
<dbReference type="OrthoDB" id="1721581at2"/>
<dbReference type="Pfam" id="PF13414">
    <property type="entry name" value="TPR_11"/>
    <property type="match status" value="1"/>
</dbReference>
<keyword evidence="4" id="KW-0472">Membrane</keyword>
<keyword evidence="4" id="KW-1133">Transmembrane helix</keyword>
<dbReference type="STRING" id="1209989.TepRe1_2623"/>
<dbReference type="Pfam" id="PF07719">
    <property type="entry name" value="TPR_2"/>
    <property type="match status" value="1"/>
</dbReference>
<name>F4LV74_TEPAE</name>
<dbReference type="Gene3D" id="1.25.40.10">
    <property type="entry name" value="Tetratricopeptide repeat domain"/>
    <property type="match status" value="2"/>
</dbReference>
<evidence type="ECO:0000313" key="6">
    <source>
        <dbReference type="Proteomes" id="UP000010802"/>
    </source>
</evidence>
<dbReference type="PANTHER" id="PTHR44366">
    <property type="entry name" value="UDP-N-ACETYLGLUCOSAMINE--PEPTIDE N-ACETYLGLUCOSAMINYLTRANSFERASE 110 KDA SUBUNIT"/>
    <property type="match status" value="1"/>
</dbReference>
<sequence>MDDLINKAEHHMERGEYQQARKIYNEILLIDPNNAIAYNKLGVISVREENLEQAKIYFIKALELNPKLSSASSNLGNIYFEKGNFEKAKDCYEKAIAIDPDNPVPYNNLAVIYKKSKDIDKFVKFYKKSIELSTHKLNDTKIHFKKKEAKKLPYMAILGFLIVMLILYLLISFKR</sequence>
<dbReference type="KEGG" id="tae:TepiRe1_2831"/>
<proteinExistence type="predicted"/>
<feature type="repeat" description="TPR" evidence="3">
    <location>
        <begin position="35"/>
        <end position="68"/>
    </location>
</feature>
<keyword evidence="2 3" id="KW-0802">TPR repeat</keyword>
<keyword evidence="6" id="KW-1185">Reference proteome</keyword>
<dbReference type="eggNOG" id="COG0457">
    <property type="taxonomic scope" value="Bacteria"/>
</dbReference>
<organism evidence="5 6">
    <name type="scientific">Tepidanaerobacter acetatoxydans (strain DSM 21804 / JCM 16047 / Re1)</name>
    <dbReference type="NCBI Taxonomy" id="1209989"/>
    <lineage>
        <taxon>Bacteria</taxon>
        <taxon>Bacillati</taxon>
        <taxon>Bacillota</taxon>
        <taxon>Clostridia</taxon>
        <taxon>Thermosediminibacterales</taxon>
        <taxon>Tepidanaerobacteraceae</taxon>
        <taxon>Tepidanaerobacter</taxon>
    </lineage>
</organism>
<protein>
    <submittedName>
        <fullName evidence="5">Tetratricopeptide TPR_1 repeat-containing protein</fullName>
    </submittedName>
</protein>
<dbReference type="InterPro" id="IPR037919">
    <property type="entry name" value="OGT"/>
</dbReference>
<dbReference type="Pfam" id="PF13181">
    <property type="entry name" value="TPR_8"/>
    <property type="match status" value="1"/>
</dbReference>
<dbReference type="KEGG" id="tep:TepRe1_2623"/>
<dbReference type="PANTHER" id="PTHR44366:SF1">
    <property type="entry name" value="UDP-N-ACETYLGLUCOSAMINE--PEPTIDE N-ACETYLGLUCOSAMINYLTRANSFERASE 110 KDA SUBUNIT"/>
    <property type="match status" value="1"/>
</dbReference>
<dbReference type="InterPro" id="IPR013105">
    <property type="entry name" value="TPR_2"/>
</dbReference>
<evidence type="ECO:0000313" key="5">
    <source>
        <dbReference type="EMBL" id="CDI41092.1"/>
    </source>
</evidence>